<evidence type="ECO:0000313" key="4">
    <source>
        <dbReference type="EMBL" id="QDS74009.1"/>
    </source>
</evidence>
<evidence type="ECO:0000313" key="5">
    <source>
        <dbReference type="Proteomes" id="UP000316270"/>
    </source>
</evidence>
<dbReference type="PANTHER" id="PTHR47284:SF3">
    <property type="entry name" value="FATTY-ACID-BINDING PROTEIN 2"/>
    <property type="match status" value="1"/>
</dbReference>
<dbReference type="Pfam" id="PF16035">
    <property type="entry name" value="Chalcone_2"/>
    <property type="match status" value="1"/>
</dbReference>
<feature type="compositionally biased region" description="Basic and acidic residues" evidence="1">
    <location>
        <begin position="124"/>
        <end position="147"/>
    </location>
</feature>
<accession>A0A517LEE8</accession>
<dbReference type="Gene3D" id="3.50.70.10">
    <property type="match status" value="1"/>
</dbReference>
<keyword evidence="5" id="KW-1185">Reference proteome</keyword>
<feature type="region of interest" description="Disordered" evidence="1">
    <location>
        <begin position="119"/>
        <end position="147"/>
    </location>
</feature>
<dbReference type="STRING" id="50376.A0A517LEE8"/>
<evidence type="ECO:0000259" key="3">
    <source>
        <dbReference type="Pfam" id="PF16035"/>
    </source>
</evidence>
<dbReference type="PANTHER" id="PTHR47284">
    <property type="entry name" value="FATTY-ACID-BINDING PROTEIN 2"/>
    <property type="match status" value="1"/>
</dbReference>
<reference evidence="4 5" key="1">
    <citation type="submission" date="2019-07" db="EMBL/GenBank/DDBJ databases">
        <title>Finished genome of Venturia effusa.</title>
        <authorList>
            <person name="Young C.A."/>
            <person name="Cox M.P."/>
            <person name="Ganley A.R.D."/>
            <person name="David W.J."/>
        </authorList>
    </citation>
    <scope>NUCLEOTIDE SEQUENCE [LARGE SCALE GENOMIC DNA]</scope>
    <source>
        <strain evidence="5">albino</strain>
    </source>
</reference>
<feature type="domain" description="Chalcone isomerase" evidence="3">
    <location>
        <begin position="207"/>
        <end position="413"/>
    </location>
</feature>
<dbReference type="OrthoDB" id="18193at2759"/>
<dbReference type="GO" id="GO:0016872">
    <property type="term" value="F:intramolecular lyase activity"/>
    <property type="evidence" value="ECO:0007669"/>
    <property type="project" value="InterPro"/>
</dbReference>
<sequence>MSPLRTSPIAAQRLTSQCLRLPRTTRQWTLTRHITTERKPRPDEIEEILKQPIRNPADEIALERHFLARKAHHIKRMKWAGAGLALTVAAQFVIVYFMDIKIKEAKALQKKREEEGALANGEQLIKEPPQEKEGSDWFPKTKMDAPDGQTEKFQGKEVMIAPGGQKILAHDGRTGEDIELVETGTSTIPHFPKTINLPSASNNNDDTEYTLLGLGIRTVSFLGIQVYVVGFYIQTSSLSALQSKLIKRVNPLASSLVATEKQELRSLLLDGDSSYEIWDEILSDKDLNLKTAFRVVPTRNTDFGHLRDGFVRGITARTQVARAKGNSQFEDESFGMAMKDFKALMQGKGSAPTGSVLLLTRDEDGSLGLLYQDKKGKVENFGTLKDERIARLLWLVYLGGKNVSSEIARQHVVDGIIDVVSRPLGSVETKVD</sequence>
<evidence type="ECO:0000256" key="1">
    <source>
        <dbReference type="SAM" id="MobiDB-lite"/>
    </source>
</evidence>
<dbReference type="Proteomes" id="UP000316270">
    <property type="component" value="Chromosome 10"/>
</dbReference>
<dbReference type="InterPro" id="IPR016088">
    <property type="entry name" value="Chalcone_isomerase_3-sand"/>
</dbReference>
<protein>
    <recommendedName>
        <fullName evidence="3">Chalcone isomerase domain-containing protein</fullName>
    </recommendedName>
</protein>
<keyword evidence="2" id="KW-0812">Transmembrane</keyword>
<gene>
    <name evidence="4" type="ORF">FKW77_008852</name>
</gene>
<keyword evidence="2" id="KW-0472">Membrane</keyword>
<name>A0A517LEE8_9PEZI</name>
<evidence type="ECO:0000256" key="2">
    <source>
        <dbReference type="SAM" id="Phobius"/>
    </source>
</evidence>
<keyword evidence="2" id="KW-1133">Transmembrane helix</keyword>
<dbReference type="InterPro" id="IPR036298">
    <property type="entry name" value="Chalcone_isomerase_sf"/>
</dbReference>
<feature type="transmembrane region" description="Helical" evidence="2">
    <location>
        <begin position="79"/>
        <end position="98"/>
    </location>
</feature>
<dbReference type="AlphaFoldDB" id="A0A517LEE8"/>
<proteinExistence type="predicted"/>
<dbReference type="InterPro" id="IPR016087">
    <property type="entry name" value="Chalcone_isomerase"/>
</dbReference>
<dbReference type="EMBL" id="CP042194">
    <property type="protein sequence ID" value="QDS74009.1"/>
    <property type="molecule type" value="Genomic_DNA"/>
</dbReference>
<organism evidence="4 5">
    <name type="scientific">Venturia effusa</name>
    <dbReference type="NCBI Taxonomy" id="50376"/>
    <lineage>
        <taxon>Eukaryota</taxon>
        <taxon>Fungi</taxon>
        <taxon>Dikarya</taxon>
        <taxon>Ascomycota</taxon>
        <taxon>Pezizomycotina</taxon>
        <taxon>Dothideomycetes</taxon>
        <taxon>Pleosporomycetidae</taxon>
        <taxon>Venturiales</taxon>
        <taxon>Venturiaceae</taxon>
        <taxon>Venturia</taxon>
    </lineage>
</organism>
<dbReference type="SUPFAM" id="SSF54626">
    <property type="entry name" value="Chalcone isomerase"/>
    <property type="match status" value="1"/>
</dbReference>